<keyword evidence="2" id="KW-0732">Signal</keyword>
<dbReference type="PANTHER" id="PTHR30383">
    <property type="entry name" value="THIOESTERASE 1/PROTEASE 1/LYSOPHOSPHOLIPASE L1"/>
    <property type="match status" value="1"/>
</dbReference>
<dbReference type="InterPro" id="IPR013830">
    <property type="entry name" value="SGNH_hydro"/>
</dbReference>
<feature type="signal peptide" evidence="2">
    <location>
        <begin position="1"/>
        <end position="22"/>
    </location>
</feature>
<organism evidence="4 5">
    <name type="scientific">Selenomonas ruminantium subsp. lactilytica (strain NBRC 103574 / TAM6421)</name>
    <dbReference type="NCBI Taxonomy" id="927704"/>
    <lineage>
        <taxon>Bacteria</taxon>
        <taxon>Bacillati</taxon>
        <taxon>Bacillota</taxon>
        <taxon>Negativicutes</taxon>
        <taxon>Selenomonadales</taxon>
        <taxon>Selenomonadaceae</taxon>
        <taxon>Selenomonas</taxon>
    </lineage>
</organism>
<evidence type="ECO:0000256" key="2">
    <source>
        <dbReference type="SAM" id="SignalP"/>
    </source>
</evidence>
<dbReference type="KEGG" id="sri:SELR_19280"/>
<dbReference type="OrthoDB" id="9777593at2"/>
<dbReference type="Proteomes" id="UP000007887">
    <property type="component" value="Chromosome"/>
</dbReference>
<dbReference type="Gene3D" id="3.40.50.1110">
    <property type="entry name" value="SGNH hydrolase"/>
    <property type="match status" value="1"/>
</dbReference>
<feature type="domain" description="SGNH hydrolase-type esterase" evidence="3">
    <location>
        <begin position="184"/>
        <end position="348"/>
    </location>
</feature>
<dbReference type="InterPro" id="IPR036514">
    <property type="entry name" value="SGNH_hydro_sf"/>
</dbReference>
<sequence>MYFKRFATLAAAMCLWQSSCLAGAIAPTPLISRDIPAYTSAEPAKTIHDSNYRTIWRGEAPGYVAFDLSSLPAARRQQLALVWYSDSYDYDPTIKNRPSYGLLKNYTIEINKAPGGKLPTKGWQKLVEVNDNPHHSRQHILNTIDANWIRLHFDRVDNAGGKNASINVDIHDVSGGLADDWIIYGDSITAGWGNYSSSPYGPAGQLVNAANPMYYPILECGGTGSITSQDGREKIQDWLKVFPGHYVGLAFGTNDAWGHSNNMEQFADNMNEIVKTITAAGKVPVIAKIPWSSEKAVADNAPAYNAKIDELYAKNHAVIPGPDFWNIFKDKRELLSPDGVHPSPKGYGIMRAAWAKTMLEQPREGWSQELTPELAKEAAKK</sequence>
<dbReference type="AlphaFoldDB" id="I0GS99"/>
<feature type="region of interest" description="Disordered" evidence="1">
    <location>
        <begin position="362"/>
        <end position="381"/>
    </location>
</feature>
<dbReference type="HOGENOM" id="CLU_051178_0_0_9"/>
<reference evidence="4 5" key="1">
    <citation type="submission" date="2011-10" db="EMBL/GenBank/DDBJ databases">
        <title>Whole genome sequence of Selenomonas ruminantium subsp. lactilytica TAM6421.</title>
        <authorList>
            <person name="Oguchi A."/>
            <person name="Ankai A."/>
            <person name="Kaneko J."/>
            <person name="Yamada-Narita S."/>
            <person name="Fukui S."/>
            <person name="Takahashi M."/>
            <person name="Onodera T."/>
            <person name="Kojima S."/>
            <person name="Fushimi T."/>
            <person name="Abe N."/>
            <person name="Kamio Y."/>
            <person name="Yamazaki S."/>
            <person name="Fujita N."/>
        </authorList>
    </citation>
    <scope>NUCLEOTIDE SEQUENCE [LARGE SCALE GENOMIC DNA]</scope>
    <source>
        <strain evidence="5">NBRC 103574 / TAM6421</strain>
    </source>
</reference>
<dbReference type="RefSeq" id="WP_014425067.1">
    <property type="nucleotide sequence ID" value="NC_017068.1"/>
</dbReference>
<dbReference type="Pfam" id="PF13472">
    <property type="entry name" value="Lipase_GDSL_2"/>
    <property type="match status" value="1"/>
</dbReference>
<dbReference type="PANTHER" id="PTHR30383:SF5">
    <property type="entry name" value="SGNH HYDROLASE-TYPE ESTERASE DOMAIN-CONTAINING PROTEIN"/>
    <property type="match status" value="1"/>
</dbReference>
<gene>
    <name evidence="4" type="ordered locus">SELR_19280</name>
</gene>
<name>I0GS99_SELRL</name>
<evidence type="ECO:0000256" key="1">
    <source>
        <dbReference type="SAM" id="MobiDB-lite"/>
    </source>
</evidence>
<dbReference type="CDD" id="cd00229">
    <property type="entry name" value="SGNH_hydrolase"/>
    <property type="match status" value="1"/>
</dbReference>
<dbReference type="GO" id="GO:0004622">
    <property type="term" value="F:phosphatidylcholine lysophospholipase activity"/>
    <property type="evidence" value="ECO:0007669"/>
    <property type="project" value="TreeGrafter"/>
</dbReference>
<accession>I0GS99</accession>
<feature type="chain" id="PRO_5038365071" description="SGNH hydrolase-type esterase domain-containing protein" evidence="2">
    <location>
        <begin position="23"/>
        <end position="381"/>
    </location>
</feature>
<protein>
    <recommendedName>
        <fullName evidence="3">SGNH hydrolase-type esterase domain-containing protein</fullName>
    </recommendedName>
</protein>
<dbReference type="EMBL" id="AP012292">
    <property type="protein sequence ID" value="BAL83636.1"/>
    <property type="molecule type" value="Genomic_DNA"/>
</dbReference>
<dbReference type="SUPFAM" id="SSF52266">
    <property type="entry name" value="SGNH hydrolase"/>
    <property type="match status" value="1"/>
</dbReference>
<evidence type="ECO:0000259" key="3">
    <source>
        <dbReference type="Pfam" id="PF13472"/>
    </source>
</evidence>
<dbReference type="InterPro" id="IPR051532">
    <property type="entry name" value="Ester_Hydrolysis_Enzymes"/>
</dbReference>
<dbReference type="eggNOG" id="COG2755">
    <property type="taxonomic scope" value="Bacteria"/>
</dbReference>
<proteinExistence type="predicted"/>
<dbReference type="PATRIC" id="fig|927704.6.peg.2002"/>
<evidence type="ECO:0000313" key="5">
    <source>
        <dbReference type="Proteomes" id="UP000007887"/>
    </source>
</evidence>
<evidence type="ECO:0000313" key="4">
    <source>
        <dbReference type="EMBL" id="BAL83636.1"/>
    </source>
</evidence>